<evidence type="ECO:0000259" key="8">
    <source>
        <dbReference type="Pfam" id="PF00082"/>
    </source>
</evidence>
<dbReference type="PROSITE" id="PS51892">
    <property type="entry name" value="SUBTILASE"/>
    <property type="match status" value="1"/>
</dbReference>
<name>A0A8A4TR09_SULCO</name>
<dbReference type="RefSeq" id="WP_237382517.1">
    <property type="nucleotide sequence ID" value="NZ_CP071793.1"/>
</dbReference>
<dbReference type="PANTHER" id="PTHR43806:SF11">
    <property type="entry name" value="CEREVISIN-RELATED"/>
    <property type="match status" value="1"/>
</dbReference>
<protein>
    <submittedName>
        <fullName evidence="9">S8 family peptidase</fullName>
    </submittedName>
</protein>
<sequence>MNTRVFSSDLDRFAGVLAPLGAGASHTIWLVTLLVLAAGFRGGSARAGELIAVEGELRKDAYIVVFKDDVSPSIAIEALAEANGFHLRKRWRSALNAVLVEGVGPKLIAQLARRSEVAWVEPDAVIRVEVDVGTNPGEPSNQTLSWGLDRLDQRRLPLDGRYLPPSFGRDFPVYVLDSGIRAGHREFEGRARAVHDVFDPRHGGVDCNGHGTHVAGTIAGARFGVARQARIYAIRVLDCSGTGAWSGLIDGLEWLLQHAEPPAVVNLSLGGNGGVSVDAAVNRVAEAGFLVVASAGNDHGADSCRHTPARAQGALTVAAVDRSDRVAGFSSLGSCVDLFAPGVDIPSAWFHSDSASRILNGTSMAAPHVAGLAAMLWGRFPEWRVDQVRETLLVSSTPGLITGHLGGAPNRLAHAHEVEAPPDPPGQPGYLQVLPMWCYGHFYLRWPAVTGATHYELYVSDSADFAVSELFYSGPATYRTLMVSRSRYFRVRACHAFACGPFRAGDRVAQPINICF</sequence>
<dbReference type="GO" id="GO:0006508">
    <property type="term" value="P:proteolysis"/>
    <property type="evidence" value="ECO:0007669"/>
    <property type="project" value="UniProtKB-KW"/>
</dbReference>
<dbReference type="InterPro" id="IPR022398">
    <property type="entry name" value="Peptidase_S8_His-AS"/>
</dbReference>
<dbReference type="InterPro" id="IPR036852">
    <property type="entry name" value="Peptidase_S8/S53_dom_sf"/>
</dbReference>
<dbReference type="InterPro" id="IPR050131">
    <property type="entry name" value="Peptidase_S8_subtilisin-like"/>
</dbReference>
<organism evidence="9 10">
    <name type="scientific">Sulfidibacter corallicola</name>
    <dbReference type="NCBI Taxonomy" id="2818388"/>
    <lineage>
        <taxon>Bacteria</taxon>
        <taxon>Pseudomonadati</taxon>
        <taxon>Acidobacteriota</taxon>
        <taxon>Holophagae</taxon>
        <taxon>Acanthopleuribacterales</taxon>
        <taxon>Acanthopleuribacteraceae</taxon>
        <taxon>Sulfidibacter</taxon>
    </lineage>
</organism>
<dbReference type="InterPro" id="IPR023827">
    <property type="entry name" value="Peptidase_S8_Asp-AS"/>
</dbReference>
<keyword evidence="7" id="KW-0812">Transmembrane</keyword>
<dbReference type="Gene3D" id="3.30.70.80">
    <property type="entry name" value="Peptidase S8 propeptide/proteinase inhibitor I9"/>
    <property type="match status" value="1"/>
</dbReference>
<dbReference type="AlphaFoldDB" id="A0A8A4TR09"/>
<dbReference type="PROSITE" id="PS00136">
    <property type="entry name" value="SUBTILASE_ASP"/>
    <property type="match status" value="1"/>
</dbReference>
<dbReference type="PANTHER" id="PTHR43806">
    <property type="entry name" value="PEPTIDASE S8"/>
    <property type="match status" value="1"/>
</dbReference>
<evidence type="ECO:0000256" key="3">
    <source>
        <dbReference type="ARBA" id="ARBA00022801"/>
    </source>
</evidence>
<dbReference type="Proteomes" id="UP000663929">
    <property type="component" value="Chromosome"/>
</dbReference>
<reference evidence="9" key="1">
    <citation type="submission" date="2021-03" db="EMBL/GenBank/DDBJ databases">
        <title>Acanthopleuribacteraceae sp. M133.</title>
        <authorList>
            <person name="Wang G."/>
        </authorList>
    </citation>
    <scope>NUCLEOTIDE SEQUENCE</scope>
    <source>
        <strain evidence="9">M133</strain>
    </source>
</reference>
<evidence type="ECO:0000256" key="5">
    <source>
        <dbReference type="PROSITE-ProRule" id="PRU01240"/>
    </source>
</evidence>
<feature type="active site" description="Charge relay system" evidence="5">
    <location>
        <position position="363"/>
    </location>
</feature>
<evidence type="ECO:0000256" key="1">
    <source>
        <dbReference type="ARBA" id="ARBA00011073"/>
    </source>
</evidence>
<dbReference type="FunFam" id="3.40.50.200:FF:000014">
    <property type="entry name" value="Proteinase K"/>
    <property type="match status" value="1"/>
</dbReference>
<dbReference type="SUPFAM" id="SSF52743">
    <property type="entry name" value="Subtilisin-like"/>
    <property type="match status" value="1"/>
</dbReference>
<evidence type="ECO:0000256" key="6">
    <source>
        <dbReference type="RuleBase" id="RU003355"/>
    </source>
</evidence>
<dbReference type="GO" id="GO:0004252">
    <property type="term" value="F:serine-type endopeptidase activity"/>
    <property type="evidence" value="ECO:0007669"/>
    <property type="project" value="UniProtKB-UniRule"/>
</dbReference>
<keyword evidence="4 5" id="KW-0720">Serine protease</keyword>
<dbReference type="PROSITE" id="PS00138">
    <property type="entry name" value="SUBTILASE_SER"/>
    <property type="match status" value="1"/>
</dbReference>
<accession>A0A8A4TR09</accession>
<keyword evidence="7" id="KW-0472">Membrane</keyword>
<dbReference type="InterPro" id="IPR037045">
    <property type="entry name" value="S8pro/Inhibitor_I9_sf"/>
</dbReference>
<comment type="similarity">
    <text evidence="1 5 6">Belongs to the peptidase S8 family.</text>
</comment>
<evidence type="ECO:0000256" key="4">
    <source>
        <dbReference type="ARBA" id="ARBA00022825"/>
    </source>
</evidence>
<keyword evidence="2 5" id="KW-0645">Protease</keyword>
<dbReference type="Pfam" id="PF00082">
    <property type="entry name" value="Peptidase_S8"/>
    <property type="match status" value="1"/>
</dbReference>
<keyword evidence="3 5" id="KW-0378">Hydrolase</keyword>
<evidence type="ECO:0000313" key="10">
    <source>
        <dbReference type="Proteomes" id="UP000663929"/>
    </source>
</evidence>
<feature type="transmembrane region" description="Helical" evidence="7">
    <location>
        <begin position="20"/>
        <end position="40"/>
    </location>
</feature>
<feature type="active site" description="Charge relay system" evidence="5">
    <location>
        <position position="177"/>
    </location>
</feature>
<evidence type="ECO:0000313" key="9">
    <source>
        <dbReference type="EMBL" id="QTD52409.1"/>
    </source>
</evidence>
<dbReference type="Gene3D" id="3.40.50.200">
    <property type="entry name" value="Peptidase S8/S53 domain"/>
    <property type="match status" value="1"/>
</dbReference>
<dbReference type="KEGG" id="scor:J3U87_08040"/>
<dbReference type="PRINTS" id="PR00723">
    <property type="entry name" value="SUBTILISIN"/>
</dbReference>
<dbReference type="InterPro" id="IPR015500">
    <property type="entry name" value="Peptidase_S8_subtilisin-rel"/>
</dbReference>
<evidence type="ECO:0000256" key="7">
    <source>
        <dbReference type="SAM" id="Phobius"/>
    </source>
</evidence>
<feature type="domain" description="Peptidase S8/S53" evidence="8">
    <location>
        <begin position="170"/>
        <end position="397"/>
    </location>
</feature>
<dbReference type="InterPro" id="IPR000209">
    <property type="entry name" value="Peptidase_S8/S53_dom"/>
</dbReference>
<dbReference type="InterPro" id="IPR034193">
    <property type="entry name" value="PCSK9_ProteinaseK-like"/>
</dbReference>
<proteinExistence type="inferred from homology"/>
<keyword evidence="7" id="KW-1133">Transmembrane helix</keyword>
<evidence type="ECO:0000256" key="2">
    <source>
        <dbReference type="ARBA" id="ARBA00022670"/>
    </source>
</evidence>
<dbReference type="PROSITE" id="PS00137">
    <property type="entry name" value="SUBTILASE_HIS"/>
    <property type="match status" value="1"/>
</dbReference>
<dbReference type="EMBL" id="CP071793">
    <property type="protein sequence ID" value="QTD52409.1"/>
    <property type="molecule type" value="Genomic_DNA"/>
</dbReference>
<dbReference type="SUPFAM" id="SSF54897">
    <property type="entry name" value="Protease propeptides/inhibitors"/>
    <property type="match status" value="1"/>
</dbReference>
<gene>
    <name evidence="9" type="ORF">J3U87_08040</name>
</gene>
<dbReference type="GO" id="GO:0005615">
    <property type="term" value="C:extracellular space"/>
    <property type="evidence" value="ECO:0007669"/>
    <property type="project" value="TreeGrafter"/>
</dbReference>
<keyword evidence="10" id="KW-1185">Reference proteome</keyword>
<dbReference type="InterPro" id="IPR023828">
    <property type="entry name" value="Peptidase_S8_Ser-AS"/>
</dbReference>
<feature type="active site" description="Charge relay system" evidence="5">
    <location>
        <position position="210"/>
    </location>
</feature>
<dbReference type="CDD" id="cd04077">
    <property type="entry name" value="Peptidases_S8_PCSK9_ProteinaseK_like"/>
    <property type="match status" value="1"/>
</dbReference>